<comment type="caution">
    <text evidence="9">The sequence shown here is derived from an EMBL/GenBank/DDBJ whole genome shotgun (WGS) entry which is preliminary data.</text>
</comment>
<dbReference type="NCBIfam" id="TIGR01730">
    <property type="entry name" value="RND_mfp"/>
    <property type="match status" value="1"/>
</dbReference>
<evidence type="ECO:0000259" key="7">
    <source>
        <dbReference type="Pfam" id="PF25944"/>
    </source>
</evidence>
<evidence type="ECO:0000256" key="2">
    <source>
        <dbReference type="ARBA" id="ARBA00009477"/>
    </source>
</evidence>
<feature type="domain" description="Multidrug resistance protein MdtA-like beta-barrel" evidence="7">
    <location>
        <begin position="244"/>
        <end position="299"/>
    </location>
</feature>
<dbReference type="FunFam" id="2.40.420.20:FF:000001">
    <property type="entry name" value="Efflux RND transporter periplasmic adaptor subunit"/>
    <property type="match status" value="1"/>
</dbReference>
<reference evidence="9" key="2">
    <citation type="submission" date="2023-01" db="EMBL/GenBank/DDBJ databases">
        <title>Draft genome sequence of Litoribrevibacter albus strain NBRC 110071.</title>
        <authorList>
            <person name="Sun Q."/>
            <person name="Mori K."/>
        </authorList>
    </citation>
    <scope>NUCLEOTIDE SEQUENCE</scope>
    <source>
        <strain evidence="9">NBRC 110071</strain>
    </source>
</reference>
<evidence type="ECO:0000313" key="9">
    <source>
        <dbReference type="EMBL" id="GLQ31106.1"/>
    </source>
</evidence>
<dbReference type="InterPro" id="IPR006143">
    <property type="entry name" value="RND_pump_MFP"/>
</dbReference>
<dbReference type="EMBL" id="BSNM01000011">
    <property type="protein sequence ID" value="GLQ31106.1"/>
    <property type="molecule type" value="Genomic_DNA"/>
</dbReference>
<dbReference type="Gene3D" id="2.40.420.20">
    <property type="match status" value="1"/>
</dbReference>
<dbReference type="Gene3D" id="2.40.30.170">
    <property type="match status" value="1"/>
</dbReference>
<dbReference type="InterPro" id="IPR058624">
    <property type="entry name" value="MdtA-like_HH"/>
</dbReference>
<feature type="chain" id="PRO_5041303492" evidence="4">
    <location>
        <begin position="21"/>
        <end position="437"/>
    </location>
</feature>
<dbReference type="PROSITE" id="PS51257">
    <property type="entry name" value="PROKAR_LIPOPROTEIN"/>
    <property type="match status" value="1"/>
</dbReference>
<dbReference type="Gene3D" id="2.40.50.100">
    <property type="match status" value="1"/>
</dbReference>
<dbReference type="Pfam" id="PF25876">
    <property type="entry name" value="HH_MFP_RND"/>
    <property type="match status" value="1"/>
</dbReference>
<keyword evidence="10" id="KW-1185">Reference proteome</keyword>
<evidence type="ECO:0000259" key="5">
    <source>
        <dbReference type="Pfam" id="PF25876"/>
    </source>
</evidence>
<comment type="subcellular location">
    <subcellularLocation>
        <location evidence="1">Cell inner membrane</location>
        <topology evidence="1">Lipid-anchor</topology>
    </subcellularLocation>
</comment>
<dbReference type="GO" id="GO:0046677">
    <property type="term" value="P:response to antibiotic"/>
    <property type="evidence" value="ECO:0007669"/>
    <property type="project" value="TreeGrafter"/>
</dbReference>
<dbReference type="InterPro" id="IPR058627">
    <property type="entry name" value="MdtA-like_C"/>
</dbReference>
<dbReference type="Pfam" id="PF25967">
    <property type="entry name" value="RND-MFP_C"/>
    <property type="match status" value="1"/>
</dbReference>
<dbReference type="InterPro" id="IPR058625">
    <property type="entry name" value="MdtA-like_BSH"/>
</dbReference>
<dbReference type="Pfam" id="PF25944">
    <property type="entry name" value="Beta-barrel_RND"/>
    <property type="match status" value="1"/>
</dbReference>
<gene>
    <name evidence="9" type="primary">mexE</name>
    <name evidence="9" type="ORF">GCM10007876_15850</name>
</gene>
<evidence type="ECO:0000313" key="10">
    <source>
        <dbReference type="Proteomes" id="UP001161389"/>
    </source>
</evidence>
<keyword evidence="4" id="KW-0732">Signal</keyword>
<keyword evidence="3" id="KW-0175">Coiled coil</keyword>
<dbReference type="GO" id="GO:0022857">
    <property type="term" value="F:transmembrane transporter activity"/>
    <property type="evidence" value="ECO:0007669"/>
    <property type="project" value="InterPro"/>
</dbReference>
<comment type="similarity">
    <text evidence="2">Belongs to the membrane fusion protein (MFP) (TC 8.A.1) family.</text>
</comment>
<feature type="domain" description="Multidrug resistance protein MdtA-like barrel-sandwich hybrid" evidence="6">
    <location>
        <begin position="68"/>
        <end position="204"/>
    </location>
</feature>
<dbReference type="Gene3D" id="1.10.287.470">
    <property type="entry name" value="Helix hairpin bin"/>
    <property type="match status" value="1"/>
</dbReference>
<dbReference type="PANTHER" id="PTHR30158">
    <property type="entry name" value="ACRA/E-RELATED COMPONENT OF DRUG EFFLUX TRANSPORTER"/>
    <property type="match status" value="1"/>
</dbReference>
<dbReference type="PANTHER" id="PTHR30158:SF26">
    <property type="entry name" value="RESISTANCE-NODULATION-CELL DIVISION (RND) MULTIDRUG EFFLUX MEMBRANE FUSION PROTEIN MEXE"/>
    <property type="match status" value="1"/>
</dbReference>
<sequence length="437" mass="48360">MPLQRTLKLFAVITSMAVLSACSQEPAETEGKQTSHQPPAPTVTVAEVLHERLTEWDEFTGRLEAPESVELRPRVSGYIERVAFEEGAIVHAGDPLFYIDSRSFKTEVKRLKAELTDAQSQLKLAELAYNRTKRLTSQNALSKEDYDNRFAELQQARAHVQSVEAALELSELNLSYTRVEAPITGRVSRAEVTKGNYVGAGQTILTTLVSTEKVYAYFDADENTYLKYTRLAKEGSRADDRESHNPVFMALANESDYPHQGHIDFVDNRINPATGTIRGRAVFQNESGLFTPGLFTRLQLIGSASYQGILIDDKAIGTDLNNKFVLVLDQNNTVQYRPVTLGEKVNGLRIISDGLHPGERIVVKGLQRVRPGTPVNPEVAEMASPEQLAQLQRIQAKVDRILIASGLEVPNAETTTLLTAQVPANQINQEAPKQGHL</sequence>
<evidence type="ECO:0000259" key="8">
    <source>
        <dbReference type="Pfam" id="PF25967"/>
    </source>
</evidence>
<name>A0AA37W837_9GAMM</name>
<dbReference type="Pfam" id="PF25917">
    <property type="entry name" value="BSH_RND"/>
    <property type="match status" value="1"/>
</dbReference>
<evidence type="ECO:0000259" key="6">
    <source>
        <dbReference type="Pfam" id="PF25917"/>
    </source>
</evidence>
<dbReference type="SUPFAM" id="SSF111369">
    <property type="entry name" value="HlyD-like secretion proteins"/>
    <property type="match status" value="1"/>
</dbReference>
<dbReference type="Proteomes" id="UP001161389">
    <property type="component" value="Unassembled WGS sequence"/>
</dbReference>
<dbReference type="RefSeq" id="WP_284380597.1">
    <property type="nucleotide sequence ID" value="NZ_BSNM01000011.1"/>
</dbReference>
<reference evidence="9" key="1">
    <citation type="journal article" date="2014" name="Int. J. Syst. Evol. Microbiol.">
        <title>Complete genome sequence of Corynebacterium casei LMG S-19264T (=DSM 44701T), isolated from a smear-ripened cheese.</title>
        <authorList>
            <consortium name="US DOE Joint Genome Institute (JGI-PGF)"/>
            <person name="Walter F."/>
            <person name="Albersmeier A."/>
            <person name="Kalinowski J."/>
            <person name="Ruckert C."/>
        </authorList>
    </citation>
    <scope>NUCLEOTIDE SEQUENCE</scope>
    <source>
        <strain evidence="9">NBRC 110071</strain>
    </source>
</reference>
<feature type="domain" description="Multidrug resistance protein MdtA-like alpha-helical hairpin" evidence="5">
    <location>
        <begin position="109"/>
        <end position="177"/>
    </location>
</feature>
<dbReference type="InterPro" id="IPR058626">
    <property type="entry name" value="MdtA-like_b-barrel"/>
</dbReference>
<evidence type="ECO:0000256" key="3">
    <source>
        <dbReference type="SAM" id="Coils"/>
    </source>
</evidence>
<organism evidence="9 10">
    <name type="scientific">Litoribrevibacter albus</name>
    <dbReference type="NCBI Taxonomy" id="1473156"/>
    <lineage>
        <taxon>Bacteria</taxon>
        <taxon>Pseudomonadati</taxon>
        <taxon>Pseudomonadota</taxon>
        <taxon>Gammaproteobacteria</taxon>
        <taxon>Oceanospirillales</taxon>
        <taxon>Oceanospirillaceae</taxon>
        <taxon>Litoribrevibacter</taxon>
    </lineage>
</organism>
<accession>A0AA37W837</accession>
<feature type="domain" description="Multidrug resistance protein MdtA-like C-terminal permuted SH3" evidence="8">
    <location>
        <begin position="309"/>
        <end position="368"/>
    </location>
</feature>
<feature type="signal peptide" evidence="4">
    <location>
        <begin position="1"/>
        <end position="20"/>
    </location>
</feature>
<feature type="coiled-coil region" evidence="3">
    <location>
        <begin position="101"/>
        <end position="128"/>
    </location>
</feature>
<evidence type="ECO:0000256" key="1">
    <source>
        <dbReference type="ARBA" id="ARBA00004519"/>
    </source>
</evidence>
<protein>
    <submittedName>
        <fullName evidence="9">Resistance-nodulation-cell division multidrug efflux membrane fusion protein MexE</fullName>
    </submittedName>
</protein>
<dbReference type="AlphaFoldDB" id="A0AA37W837"/>
<evidence type="ECO:0000256" key="4">
    <source>
        <dbReference type="SAM" id="SignalP"/>
    </source>
</evidence>
<proteinExistence type="inferred from homology"/>
<dbReference type="GO" id="GO:0005886">
    <property type="term" value="C:plasma membrane"/>
    <property type="evidence" value="ECO:0007669"/>
    <property type="project" value="UniProtKB-SubCell"/>
</dbReference>